<gene>
    <name evidence="6" type="ORF">NEF87_001369</name>
</gene>
<dbReference type="Proteomes" id="UP001208689">
    <property type="component" value="Chromosome"/>
</dbReference>
<dbReference type="Gene3D" id="2.40.30.130">
    <property type="match status" value="1"/>
</dbReference>
<evidence type="ECO:0000259" key="5">
    <source>
        <dbReference type="PROSITE" id="PS50860"/>
    </source>
</evidence>
<dbReference type="InterPro" id="IPR051335">
    <property type="entry name" value="Alanyl-tRNA_Editing_Enzymes"/>
</dbReference>
<dbReference type="SUPFAM" id="SSF55186">
    <property type="entry name" value="ThrRS/AlaRS common domain"/>
    <property type="match status" value="1"/>
</dbReference>
<dbReference type="EMBL" id="CP104013">
    <property type="protein sequence ID" value="UYP45084.1"/>
    <property type="molecule type" value="Genomic_DNA"/>
</dbReference>
<dbReference type="SMART" id="SM00863">
    <property type="entry name" value="tRNA_SAD"/>
    <property type="match status" value="1"/>
</dbReference>
<comment type="cofactor">
    <cofactor evidence="1">
        <name>Zn(2+)</name>
        <dbReference type="ChEBI" id="CHEBI:29105"/>
    </cofactor>
</comment>
<dbReference type="Gene3D" id="3.30.980.10">
    <property type="entry name" value="Threonyl-trna Synthetase, Chain A, domain 2"/>
    <property type="match status" value="1"/>
</dbReference>
<dbReference type="SUPFAM" id="SSF50447">
    <property type="entry name" value="Translation proteins"/>
    <property type="match status" value="1"/>
</dbReference>
<evidence type="ECO:0000313" key="7">
    <source>
        <dbReference type="Proteomes" id="UP001208689"/>
    </source>
</evidence>
<dbReference type="InterPro" id="IPR009000">
    <property type="entry name" value="Transl_B-barrel_sf"/>
</dbReference>
<evidence type="ECO:0000256" key="4">
    <source>
        <dbReference type="ARBA" id="ARBA00022833"/>
    </source>
</evidence>
<dbReference type="Pfam" id="PF07973">
    <property type="entry name" value="tRNA_SAD"/>
    <property type="match status" value="1"/>
</dbReference>
<dbReference type="Pfam" id="PF01411">
    <property type="entry name" value="tRNA-synt_2c"/>
    <property type="match status" value="1"/>
</dbReference>
<dbReference type="PANTHER" id="PTHR43462:SF1">
    <property type="entry name" value="ALANYL-TRNA EDITING PROTEIN AARSD1"/>
    <property type="match status" value="1"/>
</dbReference>
<proteinExistence type="predicted"/>
<accession>A0ABY6HNJ6</accession>
<evidence type="ECO:0000256" key="3">
    <source>
        <dbReference type="ARBA" id="ARBA00022723"/>
    </source>
</evidence>
<protein>
    <submittedName>
        <fullName evidence="6">Alanyl-tRNA editing protein AlaX-M</fullName>
    </submittedName>
</protein>
<dbReference type="InterPro" id="IPR018163">
    <property type="entry name" value="Thr/Ala-tRNA-synth_IIc_edit"/>
</dbReference>
<sequence>MTKILYTDNMQRTEFFAQIISLEDGIYLELDQTAFYPKSGGVDCDLGKIELLVDNHIFQVIQVKKKGSKIIHQVDAPGLKEGDKIKGTINWPRRLELMRYHTAAHVLSGVFFKEGNVKVTGNDLILGQGRIDFNFPDFDRNKIEKFVARANELIQKDLRVETFYMKREELDSDPSLTKLVMGLPSSIKNVRIVDIKGFDKQPDGGCHVSHLNLIGKIEISKIKNKGKNNRRLYFVLK</sequence>
<evidence type="ECO:0000256" key="2">
    <source>
        <dbReference type="ARBA" id="ARBA00004496"/>
    </source>
</evidence>
<dbReference type="InterPro" id="IPR012947">
    <property type="entry name" value="tRNA_SAD"/>
</dbReference>
<dbReference type="InterPro" id="IPR018165">
    <property type="entry name" value="Ala-tRNA-synth_IIc_core"/>
</dbReference>
<organism evidence="6 7">
    <name type="scientific">Candidatus Lokiarchaeum ossiferum</name>
    <dbReference type="NCBI Taxonomy" id="2951803"/>
    <lineage>
        <taxon>Archaea</taxon>
        <taxon>Promethearchaeati</taxon>
        <taxon>Promethearchaeota</taxon>
        <taxon>Promethearchaeia</taxon>
        <taxon>Promethearchaeales</taxon>
        <taxon>Promethearchaeaceae</taxon>
        <taxon>Candidatus Lokiarchaeum</taxon>
    </lineage>
</organism>
<keyword evidence="3" id="KW-0479">Metal-binding</keyword>
<evidence type="ECO:0000256" key="1">
    <source>
        <dbReference type="ARBA" id="ARBA00001947"/>
    </source>
</evidence>
<reference evidence="6" key="1">
    <citation type="submission" date="2022-09" db="EMBL/GenBank/DDBJ databases">
        <title>Actin cytoskeleton and complex cell architecture in an #Asgard archaeon.</title>
        <authorList>
            <person name="Ponce Toledo R.I."/>
            <person name="Schleper C."/>
            <person name="Rodrigues Oliveira T."/>
            <person name="Wollweber F."/>
            <person name="Xu J."/>
            <person name="Rittmann S."/>
            <person name="Klingl A."/>
            <person name="Pilhofer M."/>
        </authorList>
    </citation>
    <scope>NUCLEOTIDE SEQUENCE</scope>
    <source>
        <strain evidence="6">B-35</strain>
    </source>
</reference>
<feature type="domain" description="Alanyl-transfer RNA synthetases family profile" evidence="5">
    <location>
        <begin position="1"/>
        <end position="237"/>
    </location>
</feature>
<keyword evidence="7" id="KW-1185">Reference proteome</keyword>
<dbReference type="InterPro" id="IPR018164">
    <property type="entry name" value="Ala-tRNA-synth_IIc_N"/>
</dbReference>
<comment type="subcellular location">
    <subcellularLocation>
        <location evidence="2">Cytoplasm</location>
    </subcellularLocation>
</comment>
<evidence type="ECO:0000313" key="6">
    <source>
        <dbReference type="EMBL" id="UYP45084.1"/>
    </source>
</evidence>
<name>A0ABY6HNJ6_9ARCH</name>
<dbReference type="PROSITE" id="PS50860">
    <property type="entry name" value="AA_TRNA_LIGASE_II_ALA"/>
    <property type="match status" value="1"/>
</dbReference>
<dbReference type="PANTHER" id="PTHR43462">
    <property type="entry name" value="ALANYL-TRNA EDITING PROTEIN"/>
    <property type="match status" value="1"/>
</dbReference>
<keyword evidence="4" id="KW-0862">Zinc</keyword>